<protein>
    <submittedName>
        <fullName evidence="1">Uncharacterized protein</fullName>
    </submittedName>
</protein>
<name>A0A9Q2WD82_9ENTR</name>
<sequence length="122" mass="14161">MSDKESIRRELTLLLEILALTGEQRDFVESMYQDNANSRGMVMTNKQLRIRYGFHGKHMEKNVAWDGNDQVNSVLAVLIEELSLPIGEKPVNLIEHGVDDVFFYDEESQKWLEIPPKWLIKA</sequence>
<dbReference type="AlphaFoldDB" id="A0A9Q2WD82"/>
<comment type="caution">
    <text evidence="1">The sequence shown here is derived from an EMBL/GenBank/DDBJ whole genome shotgun (WGS) entry which is preliminary data.</text>
</comment>
<reference evidence="1" key="1">
    <citation type="submission" date="2021-05" db="EMBL/GenBank/DDBJ databases">
        <title>The batch submission of Enterobacter spp. strains.</title>
        <authorList>
            <person name="Wei L."/>
            <person name="Wang C."/>
            <person name="Feng Y."/>
            <person name="Zong Z."/>
        </authorList>
    </citation>
    <scope>NUCLEOTIDE SEQUENCE</scope>
    <source>
        <strain evidence="1">090086</strain>
    </source>
</reference>
<dbReference type="Proteomes" id="UP000742934">
    <property type="component" value="Unassembled WGS sequence"/>
</dbReference>
<evidence type="ECO:0000313" key="2">
    <source>
        <dbReference type="Proteomes" id="UP000742934"/>
    </source>
</evidence>
<gene>
    <name evidence="1" type="ORF">KK080_22895</name>
</gene>
<dbReference type="EMBL" id="JAHEVK010000040">
    <property type="protein sequence ID" value="MBT1779642.1"/>
    <property type="molecule type" value="Genomic_DNA"/>
</dbReference>
<proteinExistence type="predicted"/>
<organism evidence="1 2">
    <name type="scientific">Enterobacter hormaechei subsp. hoffmannii</name>
    <dbReference type="NCBI Taxonomy" id="1812934"/>
    <lineage>
        <taxon>Bacteria</taxon>
        <taxon>Pseudomonadati</taxon>
        <taxon>Pseudomonadota</taxon>
        <taxon>Gammaproteobacteria</taxon>
        <taxon>Enterobacterales</taxon>
        <taxon>Enterobacteriaceae</taxon>
        <taxon>Enterobacter</taxon>
        <taxon>Enterobacter cloacae complex</taxon>
    </lineage>
</organism>
<evidence type="ECO:0000313" key="1">
    <source>
        <dbReference type="EMBL" id="MBT1779642.1"/>
    </source>
</evidence>
<dbReference type="RefSeq" id="WP_029497222.1">
    <property type="nucleotide sequence ID" value="NZ_CAIZTC010000008.1"/>
</dbReference>
<accession>A0A9Q2WD82</accession>